<dbReference type="Proteomes" id="UP000659654">
    <property type="component" value="Unassembled WGS sequence"/>
</dbReference>
<evidence type="ECO:0000313" key="2">
    <source>
        <dbReference type="EMBL" id="CAD5234116.1"/>
    </source>
</evidence>
<proteinExistence type="predicted"/>
<sequence>MILFYWTFMFALYHNVDSASYYFRQLPARFVPWPRTLINQTTATSPEECGSIGENAVIVAIVYYKNGTCMGYNGVLSYHFGTVVAQTNGTNAFAWYLRDTGGGCGCADAVRAQKLLNEFSRFWYDVMDDINDHSAYGNYTCYNGWGLAYDPVSGYCTGKSSAQNTGIFGTKLAYYTIGATKNDTIYTMTRAQISESVNYDCSEVTPSPAVVYNNIWYCFAIISPSGSDYTLIRDNACAKFQTNGTPVKIVHPLVYGLISFHTGTAAIAGIYYNGSQYVYYDNSTLPNDILWDSGYPTSAHLRMVTVDRVNLSLQDVATNKNVINCLTKVDKKS</sequence>
<keyword evidence="1" id="KW-0732">Signal</keyword>
<keyword evidence="3" id="KW-1185">Reference proteome</keyword>
<reference evidence="2" key="1">
    <citation type="submission" date="2020-09" db="EMBL/GenBank/DDBJ databases">
        <authorList>
            <person name="Kikuchi T."/>
        </authorList>
    </citation>
    <scope>NUCLEOTIDE SEQUENCE</scope>
    <source>
        <strain evidence="2">Ka4C1</strain>
    </source>
</reference>
<gene>
    <name evidence="2" type="ORF">BXYJ_LOCUS14207</name>
</gene>
<comment type="caution">
    <text evidence="2">The sequence shown here is derived from an EMBL/GenBank/DDBJ whole genome shotgun (WGS) entry which is preliminary data.</text>
</comment>
<protein>
    <submittedName>
        <fullName evidence="2">(pine wood nematode) hypothetical protein</fullName>
    </submittedName>
</protein>
<dbReference type="EMBL" id="CAJFCV020000006">
    <property type="protein sequence ID" value="CAG9129697.1"/>
    <property type="molecule type" value="Genomic_DNA"/>
</dbReference>
<feature type="chain" id="PRO_5036408586" evidence="1">
    <location>
        <begin position="19"/>
        <end position="333"/>
    </location>
</feature>
<evidence type="ECO:0000313" key="3">
    <source>
        <dbReference type="Proteomes" id="UP000659654"/>
    </source>
</evidence>
<organism evidence="2 3">
    <name type="scientific">Bursaphelenchus xylophilus</name>
    <name type="common">Pinewood nematode worm</name>
    <name type="synonym">Aphelenchoides xylophilus</name>
    <dbReference type="NCBI Taxonomy" id="6326"/>
    <lineage>
        <taxon>Eukaryota</taxon>
        <taxon>Metazoa</taxon>
        <taxon>Ecdysozoa</taxon>
        <taxon>Nematoda</taxon>
        <taxon>Chromadorea</taxon>
        <taxon>Rhabditida</taxon>
        <taxon>Tylenchina</taxon>
        <taxon>Tylenchomorpha</taxon>
        <taxon>Aphelenchoidea</taxon>
        <taxon>Aphelenchoididae</taxon>
        <taxon>Bursaphelenchus</taxon>
    </lineage>
</organism>
<dbReference type="EMBL" id="CAJFDI010000006">
    <property type="protein sequence ID" value="CAD5234116.1"/>
    <property type="molecule type" value="Genomic_DNA"/>
</dbReference>
<accession>A0A811M193</accession>
<evidence type="ECO:0000256" key="1">
    <source>
        <dbReference type="SAM" id="SignalP"/>
    </source>
</evidence>
<dbReference type="Proteomes" id="UP000582659">
    <property type="component" value="Unassembled WGS sequence"/>
</dbReference>
<dbReference type="AlphaFoldDB" id="A0A811M193"/>
<name>A0A811M193_BURXY</name>
<feature type="signal peptide" evidence="1">
    <location>
        <begin position="1"/>
        <end position="18"/>
    </location>
</feature>